<name>A0A031LKL5_9CREN</name>
<evidence type="ECO:0000313" key="2">
    <source>
        <dbReference type="EMBL" id="EZQ01754.1"/>
    </source>
</evidence>
<dbReference type="STRING" id="1160895.CM19_12310"/>
<reference evidence="2 3" key="1">
    <citation type="submission" date="2014-03" db="EMBL/GenBank/DDBJ databases">
        <title>Draft genome sequence of the novel thermoacidophilic archaea Acidianus copahuensis ALE1 strain, isolated from Copahue volcanic area in Neuquen Argentina.</title>
        <authorList>
            <person name="Urbieta M.S."/>
            <person name="Rascovan N."/>
            <person name="Castro C."/>
            <person name="Revale S."/>
            <person name="Giaveno M.A."/>
            <person name="Vazquez M.P."/>
            <person name="Donati E.R."/>
        </authorList>
    </citation>
    <scope>NUCLEOTIDE SEQUENCE [LARGE SCALE GENOMIC DNA]</scope>
    <source>
        <strain evidence="2 3">ALE1</strain>
    </source>
</reference>
<dbReference type="Proteomes" id="UP000024332">
    <property type="component" value="Unassembled WGS sequence"/>
</dbReference>
<dbReference type="RefSeq" id="WP_048100635.1">
    <property type="nucleotide sequence ID" value="NZ_JFZT01000062.1"/>
</dbReference>
<protein>
    <recommendedName>
        <fullName evidence="1">NurA domain-containing protein</fullName>
    </recommendedName>
</protein>
<evidence type="ECO:0000259" key="1">
    <source>
        <dbReference type="SMART" id="SM00933"/>
    </source>
</evidence>
<sequence length="341" mass="38655">MKQKETVVELRRLSQTINKAYEELVNNYSEIKNKISVYSENLKEKVQDEINRSWRTYTPAPKESTFLSIDGGEFLKEFRVGSVAVVNAEALLFDGENYDAVGTTSKILTFSPGNLAKERTSEVMAILEVNLAIEHADKSEFVLMDGSFAKKLEKAKPGYLISNSLDEILSMNGEKEMLYTLIAKKQAQLAQLISKYRGNVLWISKNSKGNDLFNQNISDVGILEALTEEPGYTLPIVHNVDPNTIINSEETRPLNGLQYSSFYLRLDKNAKVLKVDIVGIINEQQAKDILDILSSVSVNGYPYPLLKVHFDVKVSREDRRRILQIIGVRKRGNSWWPNQLF</sequence>
<organism evidence="2 3">
    <name type="scientific">Candidatus Acidianus copahuensis</name>
    <dbReference type="NCBI Taxonomy" id="1160895"/>
    <lineage>
        <taxon>Archaea</taxon>
        <taxon>Thermoproteota</taxon>
        <taxon>Thermoprotei</taxon>
        <taxon>Sulfolobales</taxon>
        <taxon>Sulfolobaceae</taxon>
        <taxon>Acidianus</taxon>
    </lineage>
</organism>
<comment type="caution">
    <text evidence="2">The sequence shown here is derived from an EMBL/GenBank/DDBJ whole genome shotgun (WGS) entry which is preliminary data.</text>
</comment>
<dbReference type="NCBIfam" id="NF041033">
    <property type="entry name" value="NurA_Sulf"/>
    <property type="match status" value="1"/>
</dbReference>
<dbReference type="EMBL" id="JFZT01000062">
    <property type="protein sequence ID" value="EZQ01754.1"/>
    <property type="molecule type" value="Genomic_DNA"/>
</dbReference>
<dbReference type="OrthoDB" id="33831at2157"/>
<dbReference type="InterPro" id="IPR018977">
    <property type="entry name" value="NurA_domain"/>
</dbReference>
<dbReference type="InterPro" id="IPR053461">
    <property type="entry name" value="DSB_repair_nuclease_NurA"/>
</dbReference>
<accession>A0A031LKL5</accession>
<dbReference type="SMART" id="SM00933">
    <property type="entry name" value="NurA"/>
    <property type="match status" value="1"/>
</dbReference>
<proteinExistence type="predicted"/>
<gene>
    <name evidence="2" type="ORF">CM19_12310</name>
</gene>
<keyword evidence="3" id="KW-1185">Reference proteome</keyword>
<dbReference type="AlphaFoldDB" id="A0A031LKL5"/>
<dbReference type="Pfam" id="PF09376">
    <property type="entry name" value="NurA"/>
    <property type="match status" value="1"/>
</dbReference>
<evidence type="ECO:0000313" key="3">
    <source>
        <dbReference type="Proteomes" id="UP000024332"/>
    </source>
</evidence>
<feature type="domain" description="NurA" evidence="1">
    <location>
        <begin position="64"/>
        <end position="314"/>
    </location>
</feature>